<dbReference type="Pfam" id="PF13230">
    <property type="entry name" value="GATase_4"/>
    <property type="match status" value="1"/>
</dbReference>
<gene>
    <name evidence="2" type="ORF">DFO68_106168</name>
</gene>
<dbReference type="InterPro" id="IPR026869">
    <property type="entry name" value="EgtC-like"/>
</dbReference>
<dbReference type="Gene3D" id="3.60.20.10">
    <property type="entry name" value="Glutamine Phosphoribosylpyrophosphate, subunit 1, domain 1"/>
    <property type="match status" value="1"/>
</dbReference>
<evidence type="ECO:0000313" key="3">
    <source>
        <dbReference type="Proteomes" id="UP000295150"/>
    </source>
</evidence>
<organism evidence="2 3">
    <name type="scientific">Halomonas ventosae</name>
    <dbReference type="NCBI Taxonomy" id="229007"/>
    <lineage>
        <taxon>Bacteria</taxon>
        <taxon>Pseudomonadati</taxon>
        <taxon>Pseudomonadota</taxon>
        <taxon>Gammaproteobacteria</taxon>
        <taxon>Oceanospirillales</taxon>
        <taxon>Halomonadaceae</taxon>
        <taxon>Halomonas</taxon>
    </lineage>
</organism>
<name>A0A4R6HNM3_9GAMM</name>
<sequence>MYQAFGLKSAFLVAPQNPFCGFLCRGGTSDHKDGWGIAYYADGDHQLNVEKTSAFNCRNARSFLDRDIVTRNLILAPASR</sequence>
<dbReference type="AlphaFoldDB" id="A0A4R6HNM3"/>
<comment type="caution">
    <text evidence="2">The sequence shown here is derived from an EMBL/GenBank/DDBJ whole genome shotgun (WGS) entry which is preliminary data.</text>
</comment>
<keyword evidence="1 2" id="KW-0315">Glutamine amidotransferase</keyword>
<dbReference type="Proteomes" id="UP000295150">
    <property type="component" value="Unassembled WGS sequence"/>
</dbReference>
<dbReference type="RefSeq" id="WP_133482965.1">
    <property type="nucleotide sequence ID" value="NZ_SNWH01000006.1"/>
</dbReference>
<keyword evidence="3" id="KW-1185">Reference proteome</keyword>
<keyword evidence="2" id="KW-0808">Transferase</keyword>
<dbReference type="GO" id="GO:0016740">
    <property type="term" value="F:transferase activity"/>
    <property type="evidence" value="ECO:0007669"/>
    <property type="project" value="UniProtKB-KW"/>
</dbReference>
<dbReference type="EMBL" id="SNWH01000006">
    <property type="protein sequence ID" value="TDO09911.1"/>
    <property type="molecule type" value="Genomic_DNA"/>
</dbReference>
<dbReference type="InterPro" id="IPR029055">
    <property type="entry name" value="Ntn_hydrolases_N"/>
</dbReference>
<evidence type="ECO:0000313" key="2">
    <source>
        <dbReference type="EMBL" id="TDO09911.1"/>
    </source>
</evidence>
<reference evidence="2 3" key="1">
    <citation type="submission" date="2019-03" db="EMBL/GenBank/DDBJ databases">
        <title>Freshwater and sediment microbial communities from various areas in North America, analyzing microbe dynamics in response to fracking.</title>
        <authorList>
            <person name="Lamendella R."/>
        </authorList>
    </citation>
    <scope>NUCLEOTIDE SEQUENCE [LARGE SCALE GENOMIC DNA]</scope>
    <source>
        <strain evidence="2 3">1_TX</strain>
    </source>
</reference>
<evidence type="ECO:0000256" key="1">
    <source>
        <dbReference type="ARBA" id="ARBA00022962"/>
    </source>
</evidence>
<proteinExistence type="predicted"/>
<accession>A0A4R6HNM3</accession>
<protein>
    <submittedName>
        <fullName evidence="2">Glutamine amidotransferase class II-like protein</fullName>
    </submittedName>
</protein>